<dbReference type="EMBL" id="CP034562">
    <property type="protein sequence ID" value="AZQ64319.1"/>
    <property type="molecule type" value="Genomic_DNA"/>
</dbReference>
<protein>
    <submittedName>
        <fullName evidence="2">Class I SAM-dependent methyltransferase</fullName>
    </submittedName>
</protein>
<keyword evidence="2" id="KW-0489">Methyltransferase</keyword>
<dbReference type="InterPro" id="IPR029063">
    <property type="entry name" value="SAM-dependent_MTases_sf"/>
</dbReference>
<dbReference type="PANTHER" id="PTHR12843:SF5">
    <property type="entry name" value="EEF1A LYSINE METHYLTRANSFERASE 2"/>
    <property type="match status" value="1"/>
</dbReference>
<evidence type="ECO:0000313" key="2">
    <source>
        <dbReference type="EMBL" id="AZQ64319.1"/>
    </source>
</evidence>
<dbReference type="PANTHER" id="PTHR12843">
    <property type="entry name" value="PROTEIN-LYSINE N-METHYLTRANSFERASE METTL10"/>
    <property type="match status" value="1"/>
</dbReference>
<dbReference type="OrthoDB" id="9788660at2"/>
<dbReference type="SUPFAM" id="SSF53335">
    <property type="entry name" value="S-adenosyl-L-methionine-dependent methyltransferases"/>
    <property type="match status" value="1"/>
</dbReference>
<proteinExistence type="predicted"/>
<keyword evidence="3" id="KW-1185">Reference proteome</keyword>
<dbReference type="CDD" id="cd02440">
    <property type="entry name" value="AdoMet_MTases"/>
    <property type="match status" value="1"/>
</dbReference>
<gene>
    <name evidence="2" type="ORF">EI427_19510</name>
</gene>
<organism evidence="2 3">
    <name type="scientific">Flammeovirga pectinis</name>
    <dbReference type="NCBI Taxonomy" id="2494373"/>
    <lineage>
        <taxon>Bacteria</taxon>
        <taxon>Pseudomonadati</taxon>
        <taxon>Bacteroidota</taxon>
        <taxon>Cytophagia</taxon>
        <taxon>Cytophagales</taxon>
        <taxon>Flammeovirgaceae</taxon>
        <taxon>Flammeovirga</taxon>
    </lineage>
</organism>
<dbReference type="KEGG" id="fll:EI427_19510"/>
<name>A0A3Q9FNN3_9BACT</name>
<evidence type="ECO:0000259" key="1">
    <source>
        <dbReference type="Pfam" id="PF08242"/>
    </source>
</evidence>
<dbReference type="GO" id="GO:0008168">
    <property type="term" value="F:methyltransferase activity"/>
    <property type="evidence" value="ECO:0007669"/>
    <property type="project" value="UniProtKB-KW"/>
</dbReference>
<keyword evidence="2" id="KW-0808">Transferase</keyword>
<dbReference type="AlphaFoldDB" id="A0A3Q9FNN3"/>
<reference evidence="2 3" key="1">
    <citation type="submission" date="2018-12" db="EMBL/GenBank/DDBJ databases">
        <title>Flammeovirga pectinis sp. nov., isolated from the gut of the Korean scallop, Patinopecten yessoensis.</title>
        <authorList>
            <person name="Bae J.-W."/>
            <person name="Jeong Y.-S."/>
            <person name="Kang W."/>
        </authorList>
    </citation>
    <scope>NUCLEOTIDE SEQUENCE [LARGE SCALE GENOMIC DNA]</scope>
    <source>
        <strain evidence="2 3">L12M1</strain>
    </source>
</reference>
<dbReference type="GO" id="GO:0032259">
    <property type="term" value="P:methylation"/>
    <property type="evidence" value="ECO:0007669"/>
    <property type="project" value="UniProtKB-KW"/>
</dbReference>
<dbReference type="InterPro" id="IPR013217">
    <property type="entry name" value="Methyltransf_12"/>
</dbReference>
<dbReference type="RefSeq" id="WP_126617888.1">
    <property type="nucleotide sequence ID" value="NZ_CP034562.1"/>
</dbReference>
<feature type="domain" description="Methyltransferase type 12" evidence="1">
    <location>
        <begin position="48"/>
        <end position="145"/>
    </location>
</feature>
<accession>A0A3Q9FNN3</accession>
<evidence type="ECO:0000313" key="3">
    <source>
        <dbReference type="Proteomes" id="UP000267268"/>
    </source>
</evidence>
<dbReference type="Gene3D" id="3.40.50.150">
    <property type="entry name" value="Vaccinia Virus protein VP39"/>
    <property type="match status" value="1"/>
</dbReference>
<sequence length="207" mass="23621">MSDFDKKAHWENIYTTKALENVSWYQRIPLTSLDFIDRATLTKDNAIIDIGGGDSFLTDHLLDLSYADLSVLDISKQALLRAQKRLGADKASKVTWIEADASDFQSEKKYDLWHDRAAFHFLTDEIEIANYVKTVKNLVKTDGIIVIGTFSENGPEKCSGIPIKQYSVSELAKVFEKDFELINTQIIDHKTPFDTVQNFSFCCLRKR</sequence>
<dbReference type="Proteomes" id="UP000267268">
    <property type="component" value="Chromosome 1"/>
</dbReference>
<dbReference type="Pfam" id="PF08242">
    <property type="entry name" value="Methyltransf_12"/>
    <property type="match status" value="1"/>
</dbReference>